<dbReference type="PANTHER" id="PTHR30055">
    <property type="entry name" value="HTH-TYPE TRANSCRIPTIONAL REGULATOR RUTR"/>
    <property type="match status" value="1"/>
</dbReference>
<dbReference type="GO" id="GO:0003700">
    <property type="term" value="F:DNA-binding transcription factor activity"/>
    <property type="evidence" value="ECO:0007669"/>
    <property type="project" value="TreeGrafter"/>
</dbReference>
<evidence type="ECO:0000313" key="5">
    <source>
        <dbReference type="Proteomes" id="UP000298111"/>
    </source>
</evidence>
<dbReference type="RefSeq" id="WP_031030913.1">
    <property type="nucleotide sequence ID" value="NZ_CP048875.1"/>
</dbReference>
<name>A0A6C1CAJ3_9ACTN</name>
<dbReference type="PROSITE" id="PS50977">
    <property type="entry name" value="HTH_TETR_2"/>
    <property type="match status" value="1"/>
</dbReference>
<dbReference type="GeneID" id="75179839"/>
<dbReference type="Pfam" id="PF00440">
    <property type="entry name" value="TetR_N"/>
    <property type="match status" value="1"/>
</dbReference>
<dbReference type="AlphaFoldDB" id="A0A6C1CAJ3"/>
<evidence type="ECO:0000256" key="3">
    <source>
        <dbReference type="ARBA" id="ARBA00023163"/>
    </source>
</evidence>
<dbReference type="EMBL" id="RCIY01000040">
    <property type="protein sequence ID" value="TGG86195.1"/>
    <property type="molecule type" value="Genomic_DNA"/>
</dbReference>
<protein>
    <submittedName>
        <fullName evidence="4">TetR/AcrR family transcriptional regulator</fullName>
    </submittedName>
</protein>
<dbReference type="Proteomes" id="UP000298111">
    <property type="component" value="Unassembled WGS sequence"/>
</dbReference>
<comment type="caution">
    <text evidence="4">The sequence shown here is derived from an EMBL/GenBank/DDBJ whole genome shotgun (WGS) entry which is preliminary data.</text>
</comment>
<dbReference type="InterPro" id="IPR050109">
    <property type="entry name" value="HTH-type_TetR-like_transc_reg"/>
</dbReference>
<evidence type="ECO:0000313" key="4">
    <source>
        <dbReference type="EMBL" id="TGG86195.1"/>
    </source>
</evidence>
<organism evidence="4 5">
    <name type="scientific">Streptomyces albus</name>
    <dbReference type="NCBI Taxonomy" id="1888"/>
    <lineage>
        <taxon>Bacteria</taxon>
        <taxon>Bacillati</taxon>
        <taxon>Actinomycetota</taxon>
        <taxon>Actinomycetes</taxon>
        <taxon>Kitasatosporales</taxon>
        <taxon>Streptomycetaceae</taxon>
        <taxon>Streptomyces</taxon>
    </lineage>
</organism>
<reference evidence="4 5" key="1">
    <citation type="submission" date="2018-10" db="EMBL/GenBank/DDBJ databases">
        <title>Isolation of pseudouridimycin from Streptomyces albus DSM 40763.</title>
        <authorList>
            <person name="Rosenqvist P."/>
            <person name="Metsae-Ketelae M."/>
            <person name="Virta P."/>
        </authorList>
    </citation>
    <scope>NUCLEOTIDE SEQUENCE [LARGE SCALE GENOMIC DNA]</scope>
    <source>
        <strain evidence="4 5">DSM 40763</strain>
    </source>
</reference>
<accession>A0A6C1CAJ3</accession>
<evidence type="ECO:0000256" key="1">
    <source>
        <dbReference type="ARBA" id="ARBA00023015"/>
    </source>
</evidence>
<dbReference type="GO" id="GO:0000976">
    <property type="term" value="F:transcription cis-regulatory region binding"/>
    <property type="evidence" value="ECO:0007669"/>
    <property type="project" value="TreeGrafter"/>
</dbReference>
<dbReference type="SUPFAM" id="SSF48498">
    <property type="entry name" value="Tetracyclin repressor-like, C-terminal domain"/>
    <property type="match status" value="1"/>
</dbReference>
<evidence type="ECO:0000256" key="2">
    <source>
        <dbReference type="ARBA" id="ARBA00023125"/>
    </source>
</evidence>
<proteinExistence type="predicted"/>
<keyword evidence="1" id="KW-0805">Transcription regulation</keyword>
<dbReference type="Gene3D" id="1.10.357.10">
    <property type="entry name" value="Tetracycline Repressor, domain 2"/>
    <property type="match status" value="1"/>
</dbReference>
<dbReference type="PANTHER" id="PTHR30055:SF234">
    <property type="entry name" value="HTH-TYPE TRANSCRIPTIONAL REGULATOR BETI"/>
    <property type="match status" value="1"/>
</dbReference>
<keyword evidence="2" id="KW-0238">DNA-binding</keyword>
<dbReference type="InterPro" id="IPR001647">
    <property type="entry name" value="HTH_TetR"/>
</dbReference>
<dbReference type="SUPFAM" id="SSF46689">
    <property type="entry name" value="Homeodomain-like"/>
    <property type="match status" value="1"/>
</dbReference>
<sequence>MAGAASSKTRLRADARRNSEQIRSAAIGAFQGQGLTVPLEEVAKAAGVSKATIFNRFGGRIGLIEAVIEEVVASALFAVIDRTRSIDDIDERIAYYFTAIRDLQYRQPAFNDVLLQTYPHSQQLMEICRVGSEANEEIVAAARTSGALRPEFTAGDLHALVVDNALALKHGERPPRADYDRRTSYLLDGIRGPSAAPGEH</sequence>
<dbReference type="InterPro" id="IPR009057">
    <property type="entry name" value="Homeodomain-like_sf"/>
</dbReference>
<gene>
    <name evidence="4" type="ORF">D8771_07310</name>
</gene>
<keyword evidence="3" id="KW-0804">Transcription</keyword>
<dbReference type="InterPro" id="IPR036271">
    <property type="entry name" value="Tet_transcr_reg_TetR-rel_C_sf"/>
</dbReference>